<name>A0A183J181_9BILA</name>
<dbReference type="Proteomes" id="UP000270296">
    <property type="component" value="Unassembled WGS sequence"/>
</dbReference>
<organism evidence="3">
    <name type="scientific">Soboliphyme baturini</name>
    <dbReference type="NCBI Taxonomy" id="241478"/>
    <lineage>
        <taxon>Eukaryota</taxon>
        <taxon>Metazoa</taxon>
        <taxon>Ecdysozoa</taxon>
        <taxon>Nematoda</taxon>
        <taxon>Enoplea</taxon>
        <taxon>Dorylaimia</taxon>
        <taxon>Dioctophymatida</taxon>
        <taxon>Dioctophymatoidea</taxon>
        <taxon>Soboliphymatidae</taxon>
        <taxon>Soboliphyme</taxon>
    </lineage>
</organism>
<dbReference type="OrthoDB" id="5920590at2759"/>
<accession>A0A183J181</accession>
<reference evidence="1 2" key="2">
    <citation type="submission" date="2018-11" db="EMBL/GenBank/DDBJ databases">
        <authorList>
            <consortium name="Pathogen Informatics"/>
        </authorList>
    </citation>
    <scope>NUCLEOTIDE SEQUENCE [LARGE SCALE GENOMIC DNA]</scope>
</reference>
<evidence type="ECO:0000313" key="3">
    <source>
        <dbReference type="WBParaSite" id="SBAD_0000997701-mRNA-1"/>
    </source>
</evidence>
<evidence type="ECO:0000313" key="2">
    <source>
        <dbReference type="Proteomes" id="UP000270296"/>
    </source>
</evidence>
<keyword evidence="2" id="KW-1185">Reference proteome</keyword>
<dbReference type="WBParaSite" id="SBAD_0000997701-mRNA-1">
    <property type="protein sequence ID" value="SBAD_0000997701-mRNA-1"/>
    <property type="gene ID" value="SBAD_0000997701"/>
</dbReference>
<protein>
    <submittedName>
        <fullName evidence="3">UDENN domain-containing protein</fullName>
    </submittedName>
</protein>
<dbReference type="AlphaFoldDB" id="A0A183J181"/>
<proteinExistence type="predicted"/>
<evidence type="ECO:0000313" key="1">
    <source>
        <dbReference type="EMBL" id="VDP24421.1"/>
    </source>
</evidence>
<sequence>MHPFDLSRLPKQTFIDAHSERSLFMEIFEPTGLKPNHQWLSSTSITCKEPPVTFIGVLPPFNEKALFLHFLFTRLTGLGVFQFGPPELLLYVSAQKYVLLPPANAETKLSKMLRWRRDEYELYFDIKLLLSEPFSSFFPPLKTPKKLKYANYIREADVKTDQLYLLDMKVKEKLPFEKPDAISVEHLIGGFTFLHRQLTIAPMGTPLKLIVSSTLSGIEPYLEQNGIELEVAIGSLDLQQILKLYSLVLKWTGFPTSAFFYELDSWVENALVMPDKCVSV</sequence>
<reference evidence="3" key="1">
    <citation type="submission" date="2016-06" db="UniProtKB">
        <authorList>
            <consortium name="WormBaseParasite"/>
        </authorList>
    </citation>
    <scope>IDENTIFICATION</scope>
</reference>
<dbReference type="EMBL" id="UZAM01012965">
    <property type="protein sequence ID" value="VDP24421.1"/>
    <property type="molecule type" value="Genomic_DNA"/>
</dbReference>
<gene>
    <name evidence="1" type="ORF">SBAD_LOCUS9629</name>
</gene>